<evidence type="ECO:0000313" key="1">
    <source>
        <dbReference type="EMBL" id="SDL10121.1"/>
    </source>
</evidence>
<evidence type="ECO:0000313" key="2">
    <source>
        <dbReference type="Proteomes" id="UP000182783"/>
    </source>
</evidence>
<name>A0A1G9HAV6_9BACL</name>
<dbReference type="Proteomes" id="UP000182783">
    <property type="component" value="Unassembled WGS sequence"/>
</dbReference>
<reference evidence="1 2" key="1">
    <citation type="submission" date="2016-10" db="EMBL/GenBank/DDBJ databases">
        <authorList>
            <person name="de Groot N.N."/>
        </authorList>
    </citation>
    <scope>NUCLEOTIDE SEQUENCE [LARGE SCALE GENOMIC DNA]</scope>
    <source>
        <strain evidence="1 2">CGMCC 1.10239</strain>
    </source>
</reference>
<dbReference type="AlphaFoldDB" id="A0A1G9HAV6"/>
<gene>
    <name evidence="1" type="ORF">SAMN05216191_101780</name>
</gene>
<protein>
    <submittedName>
        <fullName evidence="1">Preprotein translocase subunit SecA</fullName>
    </submittedName>
</protein>
<dbReference type="EMBL" id="FNGM01000001">
    <property type="protein sequence ID" value="SDL10121.1"/>
    <property type="molecule type" value="Genomic_DNA"/>
</dbReference>
<proteinExistence type="predicted"/>
<sequence>MLAEALAAAGVAFNVLNAKNDAEEAEMISKAG</sequence>
<accession>A0A1G9HAV6</accession>
<organism evidence="1 2">
    <name type="scientific">Paenibacillus jilunlii</name>
    <dbReference type="NCBI Taxonomy" id="682956"/>
    <lineage>
        <taxon>Bacteria</taxon>
        <taxon>Bacillati</taxon>
        <taxon>Bacillota</taxon>
        <taxon>Bacilli</taxon>
        <taxon>Bacillales</taxon>
        <taxon>Paenibacillaceae</taxon>
        <taxon>Paenibacillus</taxon>
    </lineage>
</organism>